<sequence>MDDHPYTTPDEDPFHVQPPARLVFHKRSSLIDKWIHDQQQELETDTSELMLPPPKIHDEEEPRCGTPTHPFLAYPDIGRLSLDQLGKRQDDASTLYSYDLVDDDDIPEVPATPINKSPKTLLTSSTFRNLNLSFRATANANSTGTTSTTDDHSSPSPRSQARMSIFSRSSRHTSATAHTRSASLSTVNTTMLNNSPTVKGQSASTSKWRPSVLGYFPQSPSTPTIPFDPTYTPPRPSLSSGDTYTSSNSASQTATTLESDLPTTPSRPSFFESIRSKNRSSLSIFRAQSGHASSSSIWSQPYRAPFDDQEAPLEIPPIGSGADSCRVSTSEDANSTLPRRVPFAMKSVNQYDNLLDDEDDLAHYVPPPSKRESTSTRSSISFTAPNNTFSRVGFGSLNTRGNQKKKKKLVISGVGVHETRKFEGVRRWCESFGEIRQVTRAPNGDLHIEFRKADVADTVCRVRAKVFIAGVGSVYLSWITGDKR</sequence>
<dbReference type="eggNOG" id="ENOG502SPG7">
    <property type="taxonomic scope" value="Eukaryota"/>
</dbReference>
<evidence type="ECO:0000256" key="1">
    <source>
        <dbReference type="SAM" id="MobiDB-lite"/>
    </source>
</evidence>
<dbReference type="VEuPathDB" id="FungiDB:CC1G_01804"/>
<dbReference type="InParanoid" id="A8N2F1"/>
<dbReference type="SMR" id="A8N2F1"/>
<accession>A8N2F1</accession>
<comment type="caution">
    <text evidence="2">The sequence shown here is derived from an EMBL/GenBank/DDBJ whole genome shotgun (WGS) entry which is preliminary data.</text>
</comment>
<dbReference type="OMA" id="RKWCESF"/>
<evidence type="ECO:0000313" key="2">
    <source>
        <dbReference type="EMBL" id="EAU92759.1"/>
    </source>
</evidence>
<feature type="compositionally biased region" description="Polar residues" evidence="1">
    <location>
        <begin position="257"/>
        <end position="267"/>
    </location>
</feature>
<reference evidence="2 3" key="1">
    <citation type="journal article" date="2010" name="Proc. Natl. Acad. Sci. U.S.A.">
        <title>Insights into evolution of multicellular fungi from the assembled chromosomes of the mushroom Coprinopsis cinerea (Coprinus cinereus).</title>
        <authorList>
            <person name="Stajich J.E."/>
            <person name="Wilke S.K."/>
            <person name="Ahren D."/>
            <person name="Au C.H."/>
            <person name="Birren B.W."/>
            <person name="Borodovsky M."/>
            <person name="Burns C."/>
            <person name="Canback B."/>
            <person name="Casselton L.A."/>
            <person name="Cheng C.K."/>
            <person name="Deng J."/>
            <person name="Dietrich F.S."/>
            <person name="Fargo D.C."/>
            <person name="Farman M.L."/>
            <person name="Gathman A.C."/>
            <person name="Goldberg J."/>
            <person name="Guigo R."/>
            <person name="Hoegger P.J."/>
            <person name="Hooker J.B."/>
            <person name="Huggins A."/>
            <person name="James T.Y."/>
            <person name="Kamada T."/>
            <person name="Kilaru S."/>
            <person name="Kodira C."/>
            <person name="Kues U."/>
            <person name="Kupfer D."/>
            <person name="Kwan H.S."/>
            <person name="Lomsadze A."/>
            <person name="Li W."/>
            <person name="Lilly W.W."/>
            <person name="Ma L.J."/>
            <person name="Mackey A.J."/>
            <person name="Manning G."/>
            <person name="Martin F."/>
            <person name="Muraguchi H."/>
            <person name="Natvig D.O."/>
            <person name="Palmerini H."/>
            <person name="Ramesh M.A."/>
            <person name="Rehmeyer C.J."/>
            <person name="Roe B.A."/>
            <person name="Shenoy N."/>
            <person name="Stanke M."/>
            <person name="Ter-Hovhannisyan V."/>
            <person name="Tunlid A."/>
            <person name="Velagapudi R."/>
            <person name="Vision T.J."/>
            <person name="Zeng Q."/>
            <person name="Zolan M.E."/>
            <person name="Pukkila P.J."/>
        </authorList>
    </citation>
    <scope>NUCLEOTIDE SEQUENCE [LARGE SCALE GENOMIC DNA]</scope>
    <source>
        <strain evidence="3">Okayama-7 / 130 / ATCC MYA-4618 / FGSC 9003</strain>
    </source>
</reference>
<feature type="region of interest" description="Disordered" evidence="1">
    <location>
        <begin position="138"/>
        <end position="184"/>
    </location>
</feature>
<dbReference type="GeneID" id="6005550"/>
<protein>
    <recommendedName>
        <fullName evidence="4">RRM domain-containing protein</fullName>
    </recommendedName>
</protein>
<keyword evidence="3" id="KW-1185">Reference proteome</keyword>
<dbReference type="KEGG" id="cci:CC1G_01804"/>
<organism evidence="2 3">
    <name type="scientific">Coprinopsis cinerea (strain Okayama-7 / 130 / ATCC MYA-4618 / FGSC 9003)</name>
    <name type="common">Inky cap fungus</name>
    <name type="synonym">Hormographiella aspergillata</name>
    <dbReference type="NCBI Taxonomy" id="240176"/>
    <lineage>
        <taxon>Eukaryota</taxon>
        <taxon>Fungi</taxon>
        <taxon>Dikarya</taxon>
        <taxon>Basidiomycota</taxon>
        <taxon>Agaricomycotina</taxon>
        <taxon>Agaricomycetes</taxon>
        <taxon>Agaricomycetidae</taxon>
        <taxon>Agaricales</taxon>
        <taxon>Agaricineae</taxon>
        <taxon>Psathyrellaceae</taxon>
        <taxon>Coprinopsis</taxon>
    </lineage>
</organism>
<dbReference type="EMBL" id="AACS02000001">
    <property type="protein sequence ID" value="EAU92759.1"/>
    <property type="molecule type" value="Genomic_DNA"/>
</dbReference>
<feature type="region of interest" description="Disordered" evidence="1">
    <location>
        <begin position="44"/>
        <end position="68"/>
    </location>
</feature>
<name>A8N2F1_COPC7</name>
<dbReference type="STRING" id="240176.A8N2F1"/>
<proteinExistence type="predicted"/>
<feature type="compositionally biased region" description="Low complexity" evidence="1">
    <location>
        <begin position="243"/>
        <end position="256"/>
    </location>
</feature>
<dbReference type="Proteomes" id="UP000001861">
    <property type="component" value="Unassembled WGS sequence"/>
</dbReference>
<feature type="region of interest" description="Disordered" evidence="1">
    <location>
        <begin position="214"/>
        <end position="268"/>
    </location>
</feature>
<evidence type="ECO:0008006" key="4">
    <source>
        <dbReference type="Google" id="ProtNLM"/>
    </source>
</evidence>
<feature type="compositionally biased region" description="Low complexity" evidence="1">
    <location>
        <begin position="138"/>
        <end position="159"/>
    </location>
</feature>
<gene>
    <name evidence="2" type="ORF">CC1G_01804</name>
</gene>
<dbReference type="RefSeq" id="XP_001829124.1">
    <property type="nucleotide sequence ID" value="XM_001829072.1"/>
</dbReference>
<evidence type="ECO:0000313" key="3">
    <source>
        <dbReference type="Proteomes" id="UP000001861"/>
    </source>
</evidence>
<dbReference type="OrthoDB" id="3071736at2759"/>
<dbReference type="AlphaFoldDB" id="A8N2F1"/>
<feature type="compositionally biased region" description="Polar residues" evidence="1">
    <location>
        <begin position="166"/>
        <end position="184"/>
    </location>
</feature>